<dbReference type="OrthoDB" id="344729at2"/>
<organism evidence="2 3">
    <name type="scientific">Azospirillum griseum</name>
    <dbReference type="NCBI Taxonomy" id="2496639"/>
    <lineage>
        <taxon>Bacteria</taxon>
        <taxon>Pseudomonadati</taxon>
        <taxon>Pseudomonadota</taxon>
        <taxon>Alphaproteobacteria</taxon>
        <taxon>Rhodospirillales</taxon>
        <taxon>Azospirillaceae</taxon>
        <taxon>Azospirillum</taxon>
    </lineage>
</organism>
<keyword evidence="3" id="KW-1185">Reference proteome</keyword>
<evidence type="ECO:0000256" key="1">
    <source>
        <dbReference type="SAM" id="SignalP"/>
    </source>
</evidence>
<dbReference type="AlphaFoldDB" id="A0A431VLN7"/>
<sequence length="168" mass="17922">MSVSALLRRAALVGLTLAGLAIVAAPMPSHAFDPASTAAINLDKDAVILHGYDAVAYQTQNKAVKGMADYTATHKGATYRFVSAANRDLFKANPAKYEPAYGGFCAMGVALEKKLDGDPELFRLVDGKLYLNVNADVQKVWSGDIPGNIAKAETNWPEIKAKAPKDLN</sequence>
<comment type="caution">
    <text evidence="2">The sequence shown here is derived from an EMBL/GenBank/DDBJ whole genome shotgun (WGS) entry which is preliminary data.</text>
</comment>
<gene>
    <name evidence="2" type="ORF">EJ903_07725</name>
</gene>
<name>A0A431VLN7_9PROT</name>
<dbReference type="Proteomes" id="UP000277007">
    <property type="component" value="Unassembled WGS sequence"/>
</dbReference>
<proteinExistence type="predicted"/>
<reference evidence="2 3" key="1">
    <citation type="submission" date="2018-12" db="EMBL/GenBank/DDBJ databases">
        <authorList>
            <person name="Yang Y."/>
        </authorList>
    </citation>
    <scope>NUCLEOTIDE SEQUENCE [LARGE SCALE GENOMIC DNA]</scope>
    <source>
        <strain evidence="2 3">L-25-5w-1</strain>
    </source>
</reference>
<keyword evidence="1" id="KW-0732">Signal</keyword>
<feature type="chain" id="PRO_5019053991" evidence="1">
    <location>
        <begin position="32"/>
        <end position="168"/>
    </location>
</feature>
<accession>A0A431VLN7</accession>
<dbReference type="NCBIfam" id="NF041384">
    <property type="entry name" value="YHS_seleno_dom"/>
    <property type="match status" value="1"/>
</dbReference>
<feature type="signal peptide" evidence="1">
    <location>
        <begin position="1"/>
        <end position="31"/>
    </location>
</feature>
<evidence type="ECO:0000313" key="3">
    <source>
        <dbReference type="Proteomes" id="UP000277007"/>
    </source>
</evidence>
<dbReference type="EMBL" id="RXMA01000005">
    <property type="protein sequence ID" value="RTR22099.1"/>
    <property type="molecule type" value="Genomic_DNA"/>
</dbReference>
<evidence type="ECO:0000313" key="2">
    <source>
        <dbReference type="EMBL" id="RTR22099.1"/>
    </source>
</evidence>
<protein>
    <submittedName>
        <fullName evidence="2">YHS domain-containing protein</fullName>
    </submittedName>
</protein>